<dbReference type="Gene3D" id="3.30.360.10">
    <property type="entry name" value="Dihydrodipicolinate Reductase, domain 2"/>
    <property type="match status" value="1"/>
</dbReference>
<comment type="caution">
    <text evidence="5">The sequence shown here is derived from an EMBL/GenBank/DDBJ whole genome shotgun (WGS) entry which is preliminary data.</text>
</comment>
<feature type="domain" description="GFO/IDH/MocA-like oxidoreductase" evidence="4">
    <location>
        <begin position="132"/>
        <end position="266"/>
    </location>
</feature>
<feature type="domain" description="Gfo/Idh/MocA-like oxidoreductase N-terminal" evidence="3">
    <location>
        <begin position="5"/>
        <end position="119"/>
    </location>
</feature>
<feature type="region of interest" description="Disordered" evidence="2">
    <location>
        <begin position="345"/>
        <end position="364"/>
    </location>
</feature>
<dbReference type="Pfam" id="PF01408">
    <property type="entry name" value="GFO_IDH_MocA"/>
    <property type="match status" value="1"/>
</dbReference>
<dbReference type="RefSeq" id="WP_343985730.1">
    <property type="nucleotide sequence ID" value="NZ_BAAAJG010000026.1"/>
</dbReference>
<dbReference type="SUPFAM" id="SSF55347">
    <property type="entry name" value="Glyceraldehyde-3-phosphate dehydrogenase-like, C-terminal domain"/>
    <property type="match status" value="1"/>
</dbReference>
<dbReference type="PANTHER" id="PTHR43818:SF11">
    <property type="entry name" value="BCDNA.GH03377"/>
    <property type="match status" value="1"/>
</dbReference>
<accession>A0ABW4FUL3</accession>
<evidence type="ECO:0000313" key="5">
    <source>
        <dbReference type="EMBL" id="MFD1533626.1"/>
    </source>
</evidence>
<evidence type="ECO:0000313" key="6">
    <source>
        <dbReference type="Proteomes" id="UP001597145"/>
    </source>
</evidence>
<proteinExistence type="predicted"/>
<sequence length="364" mass="37436">MGEPLRIGIIGCGNIARQYTTTFARLPDAELVAVADIDAARAGELAAELDGTDAVPVDRLLADASLDAVVNLTVPAVHAEVSLRIIEAGRSVYVEKPLCATTAQAREVLAAADAAGVLVGCAPDTVLGTGLQTARRAIDDGLVGRPIAASATMVTPGHERWHPNPDFYYVPGGGPLLDMGPYYVSALVTLLGPVARVLGAASATRATRTIGSGPRAGETIPVTTPSHVTGVLVHTSGVLSTLVTSFDSVATHASPIEVHGELGSLEVPDPNRFAGAVSVRRLGGNAWEPLPVLGGYEHAARGYGLAEMRWNGDGPGLAESRASGRLGFHVLEVMEALLAAAATGRAHDVTSSVERPAPVPLSAR</sequence>
<evidence type="ECO:0000259" key="4">
    <source>
        <dbReference type="Pfam" id="PF22725"/>
    </source>
</evidence>
<reference evidence="6" key="1">
    <citation type="journal article" date="2019" name="Int. J. Syst. Evol. Microbiol.">
        <title>The Global Catalogue of Microorganisms (GCM) 10K type strain sequencing project: providing services to taxonomists for standard genome sequencing and annotation.</title>
        <authorList>
            <consortium name="The Broad Institute Genomics Platform"/>
            <consortium name="The Broad Institute Genome Sequencing Center for Infectious Disease"/>
            <person name="Wu L."/>
            <person name="Ma J."/>
        </authorList>
    </citation>
    <scope>NUCLEOTIDE SEQUENCE [LARGE SCALE GENOMIC DNA]</scope>
    <source>
        <strain evidence="6">JCM 12165</strain>
    </source>
</reference>
<organism evidence="5 6">
    <name type="scientific">Pseudonocardia aurantiaca</name>
    <dbReference type="NCBI Taxonomy" id="75290"/>
    <lineage>
        <taxon>Bacteria</taxon>
        <taxon>Bacillati</taxon>
        <taxon>Actinomycetota</taxon>
        <taxon>Actinomycetes</taxon>
        <taxon>Pseudonocardiales</taxon>
        <taxon>Pseudonocardiaceae</taxon>
        <taxon>Pseudonocardia</taxon>
    </lineage>
</organism>
<dbReference type="Gene3D" id="3.40.50.720">
    <property type="entry name" value="NAD(P)-binding Rossmann-like Domain"/>
    <property type="match status" value="1"/>
</dbReference>
<dbReference type="Pfam" id="PF22725">
    <property type="entry name" value="GFO_IDH_MocA_C3"/>
    <property type="match status" value="1"/>
</dbReference>
<dbReference type="InterPro" id="IPR000683">
    <property type="entry name" value="Gfo/Idh/MocA-like_OxRdtase_N"/>
</dbReference>
<evidence type="ECO:0000256" key="1">
    <source>
        <dbReference type="ARBA" id="ARBA00023002"/>
    </source>
</evidence>
<keyword evidence="1" id="KW-0560">Oxidoreductase</keyword>
<name>A0ABW4FUL3_9PSEU</name>
<dbReference type="Proteomes" id="UP001597145">
    <property type="component" value="Unassembled WGS sequence"/>
</dbReference>
<dbReference type="InterPro" id="IPR036291">
    <property type="entry name" value="NAD(P)-bd_dom_sf"/>
</dbReference>
<dbReference type="InterPro" id="IPR055170">
    <property type="entry name" value="GFO_IDH_MocA-like_dom"/>
</dbReference>
<gene>
    <name evidence="5" type="ORF">ACFSCY_29805</name>
</gene>
<keyword evidence="6" id="KW-1185">Reference proteome</keyword>
<evidence type="ECO:0000259" key="3">
    <source>
        <dbReference type="Pfam" id="PF01408"/>
    </source>
</evidence>
<protein>
    <submittedName>
        <fullName evidence="5">Gfo/Idh/MocA family protein</fullName>
    </submittedName>
</protein>
<dbReference type="PANTHER" id="PTHR43818">
    <property type="entry name" value="BCDNA.GH03377"/>
    <property type="match status" value="1"/>
</dbReference>
<evidence type="ECO:0000256" key="2">
    <source>
        <dbReference type="SAM" id="MobiDB-lite"/>
    </source>
</evidence>
<dbReference type="InterPro" id="IPR050463">
    <property type="entry name" value="Gfo/Idh/MocA_oxidrdct_glycsds"/>
</dbReference>
<dbReference type="EMBL" id="JBHUCP010000025">
    <property type="protein sequence ID" value="MFD1533626.1"/>
    <property type="molecule type" value="Genomic_DNA"/>
</dbReference>
<dbReference type="SUPFAM" id="SSF51735">
    <property type="entry name" value="NAD(P)-binding Rossmann-fold domains"/>
    <property type="match status" value="1"/>
</dbReference>